<dbReference type="AlphaFoldDB" id="A0A7S3M396"/>
<reference evidence="3" key="1">
    <citation type="submission" date="2021-01" db="EMBL/GenBank/DDBJ databases">
        <authorList>
            <person name="Corre E."/>
            <person name="Pelletier E."/>
            <person name="Niang G."/>
            <person name="Scheremetjew M."/>
            <person name="Finn R."/>
            <person name="Kale V."/>
            <person name="Holt S."/>
            <person name="Cochrane G."/>
            <person name="Meng A."/>
            <person name="Brown T."/>
            <person name="Cohen L."/>
        </authorList>
    </citation>
    <scope>NUCLEOTIDE SEQUENCE</scope>
    <source>
        <strain evidence="3">CCAP 955/1</strain>
    </source>
</reference>
<sequence>MPFDKTQPQTFGPCGYTVIRFVPKSPGTWMFHCHQLWHIIMGSNAVFYTSAHTIPPPPSNLMLCGEMTVEKVAQKLYGCSNTVYANVASTGSSPFAAAVLILLAHVARAK</sequence>
<organism evidence="3">
    <name type="scientific">Spumella elongata</name>
    <dbReference type="NCBI Taxonomy" id="89044"/>
    <lineage>
        <taxon>Eukaryota</taxon>
        <taxon>Sar</taxon>
        <taxon>Stramenopiles</taxon>
        <taxon>Ochrophyta</taxon>
        <taxon>Chrysophyceae</taxon>
        <taxon>Chromulinales</taxon>
        <taxon>Chromulinaceae</taxon>
        <taxon>Spumella</taxon>
    </lineage>
</organism>
<dbReference type="Pfam" id="PF07731">
    <property type="entry name" value="Cu-oxidase_2"/>
    <property type="match status" value="1"/>
</dbReference>
<dbReference type="SUPFAM" id="SSF49503">
    <property type="entry name" value="Cupredoxins"/>
    <property type="match status" value="1"/>
</dbReference>
<name>A0A7S3M396_9STRA</name>
<evidence type="ECO:0000313" key="2">
    <source>
        <dbReference type="EMBL" id="CAE0280607.1"/>
    </source>
</evidence>
<protein>
    <recommendedName>
        <fullName evidence="1">Plastocyanin-like domain-containing protein</fullName>
    </recommendedName>
</protein>
<dbReference type="InterPro" id="IPR011706">
    <property type="entry name" value="Cu-oxidase_C"/>
</dbReference>
<dbReference type="GO" id="GO:0016491">
    <property type="term" value="F:oxidoreductase activity"/>
    <property type="evidence" value="ECO:0007669"/>
    <property type="project" value="InterPro"/>
</dbReference>
<proteinExistence type="predicted"/>
<dbReference type="GO" id="GO:0005507">
    <property type="term" value="F:copper ion binding"/>
    <property type="evidence" value="ECO:0007669"/>
    <property type="project" value="InterPro"/>
</dbReference>
<gene>
    <name evidence="2" type="ORF">SELO1098_LOCUS9441</name>
    <name evidence="3" type="ORF">SELO1098_LOCUS9442</name>
</gene>
<evidence type="ECO:0000313" key="3">
    <source>
        <dbReference type="EMBL" id="CAE0280608.1"/>
    </source>
</evidence>
<feature type="domain" description="Plastocyanin-like" evidence="1">
    <location>
        <begin position="13"/>
        <end position="50"/>
    </location>
</feature>
<dbReference type="InterPro" id="IPR008972">
    <property type="entry name" value="Cupredoxin"/>
</dbReference>
<evidence type="ECO:0000259" key="1">
    <source>
        <dbReference type="Pfam" id="PF07731"/>
    </source>
</evidence>
<dbReference type="Gene3D" id="2.60.40.420">
    <property type="entry name" value="Cupredoxins - blue copper proteins"/>
    <property type="match status" value="1"/>
</dbReference>
<dbReference type="EMBL" id="HBIC01019062">
    <property type="protein sequence ID" value="CAE0280607.1"/>
    <property type="molecule type" value="Transcribed_RNA"/>
</dbReference>
<dbReference type="EMBL" id="HBIC01019063">
    <property type="protein sequence ID" value="CAE0280608.1"/>
    <property type="molecule type" value="Transcribed_RNA"/>
</dbReference>
<accession>A0A7S3M396</accession>